<evidence type="ECO:0000256" key="1">
    <source>
        <dbReference type="SAM" id="Phobius"/>
    </source>
</evidence>
<accession>A0A0G1TNJ0</accession>
<keyword evidence="1" id="KW-0812">Transmembrane</keyword>
<reference evidence="2 3" key="1">
    <citation type="journal article" date="2015" name="Nature">
        <title>rRNA introns, odd ribosomes, and small enigmatic genomes across a large radiation of phyla.</title>
        <authorList>
            <person name="Brown C.T."/>
            <person name="Hug L.A."/>
            <person name="Thomas B.C."/>
            <person name="Sharon I."/>
            <person name="Castelle C.J."/>
            <person name="Singh A."/>
            <person name="Wilkins M.J."/>
            <person name="Williams K.H."/>
            <person name="Banfield J.F."/>
        </authorList>
    </citation>
    <scope>NUCLEOTIDE SEQUENCE [LARGE SCALE GENOMIC DNA]</scope>
</reference>
<dbReference type="AlphaFoldDB" id="A0A0G1TNJ0"/>
<organism evidence="2 3">
    <name type="scientific">Candidatus Amesbacteria bacterium GW2011_GWA2_47_11</name>
    <dbReference type="NCBI Taxonomy" id="1618357"/>
    <lineage>
        <taxon>Bacteria</taxon>
        <taxon>Candidatus Amesiibacteriota</taxon>
    </lineage>
</organism>
<proteinExistence type="predicted"/>
<keyword evidence="1" id="KW-0472">Membrane</keyword>
<protein>
    <submittedName>
        <fullName evidence="2">FG-GAP repeat protein</fullName>
    </submittedName>
</protein>
<dbReference type="EMBL" id="LCNM01000017">
    <property type="protein sequence ID" value="KKU55708.1"/>
    <property type="molecule type" value="Genomic_DNA"/>
</dbReference>
<sequence length="255" mass="26697">MSKFGVVLFLLLGLVLTGFGVRAQETSTGMGVTYEFAKGEVVDGDIICNAPEGMKPCLTAYDVGIVGVYTQKPGIILENTKLFNGKAIVTFGKANVRVSVADGVIKKGDFVTSSEKPGLGQRATKSGNVLGVALENYESTDVNAVGKVIVALNIRPAIVATTARGNLIETLRQGLLAPTLAPLASLRYLLAILVAMTSFILGFVYFGRVAKGGVEAIGRNPLARRAIQIGVALNLVLTLSIMAGGIVLAYVILII</sequence>
<gene>
    <name evidence="2" type="ORF">UX78_C0017G0011</name>
</gene>
<keyword evidence="1" id="KW-1133">Transmembrane helix</keyword>
<evidence type="ECO:0000313" key="3">
    <source>
        <dbReference type="Proteomes" id="UP000034607"/>
    </source>
</evidence>
<feature type="transmembrane region" description="Helical" evidence="1">
    <location>
        <begin position="231"/>
        <end position="253"/>
    </location>
</feature>
<comment type="caution">
    <text evidence="2">The sequence shown here is derived from an EMBL/GenBank/DDBJ whole genome shotgun (WGS) entry which is preliminary data.</text>
</comment>
<name>A0A0G1TNJ0_9BACT</name>
<dbReference type="Proteomes" id="UP000034607">
    <property type="component" value="Unassembled WGS sequence"/>
</dbReference>
<evidence type="ECO:0000313" key="2">
    <source>
        <dbReference type="EMBL" id="KKU55708.1"/>
    </source>
</evidence>
<feature type="transmembrane region" description="Helical" evidence="1">
    <location>
        <begin position="188"/>
        <end position="210"/>
    </location>
</feature>